<dbReference type="EMBL" id="KR029607">
    <property type="protein sequence ID" value="AKH48677.1"/>
    <property type="molecule type" value="Genomic_DNA"/>
</dbReference>
<organism evidence="1">
    <name type="scientific">uncultured marine virus</name>
    <dbReference type="NCBI Taxonomy" id="186617"/>
    <lineage>
        <taxon>Viruses</taxon>
        <taxon>environmental samples</taxon>
    </lineage>
</organism>
<sequence>MGLITETNEEYYAGEKVFLVPASTDQSKFETTFNTELVLSSSVAYSNFIFETSVDGGVTYIEYSAGVVSLSDNNKTVDVSVPINGGASGVIARITLRVSAVQNNYGGYSYIKLIDVVNTFIATYVGTGKLIPSVKRTDVVFHAKRGLQEFSYDTLKSIKSQEITVTPSLSMIIPQDYVNYVRLSWIDAYGIKHIIYPSDNLTVRPTNVPLQTVEGDFIQDGLGANTQGSSKTSSRWNDLNQRRLSGGFDDYQSEIENYYGDNYMFGHQQLGMRYGALPETTQVNGYFTMDPARGTISFSSDMNGRVVVLEYISDGLAHDTDSKVPKMAEEAMYMHIAYSILAGRSGVQEYVVQRFKKDRRAALRNAKIRLSDIKIDQIARIMRNKSKQIKH</sequence>
<proteinExistence type="predicted"/>
<reference evidence="1" key="1">
    <citation type="journal article" date="2015" name="Front. Microbiol.">
        <title>Combining genomic sequencing methods to explore viral diversity and reveal potential virus-host interactions.</title>
        <authorList>
            <person name="Chow C.E."/>
            <person name="Winget D.M."/>
            <person name="White R.A.III."/>
            <person name="Hallam S.J."/>
            <person name="Suttle C.A."/>
        </authorList>
    </citation>
    <scope>NUCLEOTIDE SEQUENCE</scope>
    <source>
        <strain evidence="1">Oxic3_1</strain>
    </source>
</reference>
<evidence type="ECO:0000313" key="1">
    <source>
        <dbReference type="EMBL" id="AKH48677.1"/>
    </source>
</evidence>
<name>A0A0F7LBD4_9VIRU</name>
<reference evidence="1" key="2">
    <citation type="submission" date="2015-03" db="EMBL/GenBank/DDBJ databases">
        <authorList>
            <person name="Chow C.-E.T."/>
            <person name="Winget D.M."/>
            <person name="White R.A.III."/>
            <person name="Hallam S.J."/>
            <person name="Suttle C.A."/>
        </authorList>
    </citation>
    <scope>NUCLEOTIDE SEQUENCE</scope>
    <source>
        <strain evidence="1">Oxic3_1</strain>
    </source>
</reference>
<protein>
    <submittedName>
        <fullName evidence="1">Uncharacterized protein</fullName>
    </submittedName>
</protein>
<accession>A0A0F7LBD4</accession>